<gene>
    <name evidence="2" type="ORF">CVLEPA_LOCUS5446</name>
</gene>
<accession>A0ABP0FCF9</accession>
<dbReference type="Proteomes" id="UP001642483">
    <property type="component" value="Unassembled WGS sequence"/>
</dbReference>
<proteinExistence type="predicted"/>
<sequence>MHTEKVRYKFVQLWPNNKNSDVQVPSIAGQKSVRFLNPTVSRQYRLSKSADSSRKQEAPVHSSYDSRSNSCSCGPQNRIKATAHGRVFSLVNNKTLSHSNRSLQHSYQDSCKF</sequence>
<protein>
    <submittedName>
        <fullName evidence="2">Uncharacterized protein</fullName>
    </submittedName>
</protein>
<dbReference type="EMBL" id="CAWYQH010000024">
    <property type="protein sequence ID" value="CAK8675922.1"/>
    <property type="molecule type" value="Genomic_DNA"/>
</dbReference>
<organism evidence="2 3">
    <name type="scientific">Clavelina lepadiformis</name>
    <name type="common">Light-bulb sea squirt</name>
    <name type="synonym">Ascidia lepadiformis</name>
    <dbReference type="NCBI Taxonomy" id="159417"/>
    <lineage>
        <taxon>Eukaryota</taxon>
        <taxon>Metazoa</taxon>
        <taxon>Chordata</taxon>
        <taxon>Tunicata</taxon>
        <taxon>Ascidiacea</taxon>
        <taxon>Aplousobranchia</taxon>
        <taxon>Clavelinidae</taxon>
        <taxon>Clavelina</taxon>
    </lineage>
</organism>
<reference evidence="2 3" key="1">
    <citation type="submission" date="2024-02" db="EMBL/GenBank/DDBJ databases">
        <authorList>
            <person name="Daric V."/>
            <person name="Darras S."/>
        </authorList>
    </citation>
    <scope>NUCLEOTIDE SEQUENCE [LARGE SCALE GENOMIC DNA]</scope>
</reference>
<keyword evidence="3" id="KW-1185">Reference proteome</keyword>
<feature type="region of interest" description="Disordered" evidence="1">
    <location>
        <begin position="46"/>
        <end position="74"/>
    </location>
</feature>
<evidence type="ECO:0000313" key="2">
    <source>
        <dbReference type="EMBL" id="CAK8675922.1"/>
    </source>
</evidence>
<evidence type="ECO:0000256" key="1">
    <source>
        <dbReference type="SAM" id="MobiDB-lite"/>
    </source>
</evidence>
<evidence type="ECO:0000313" key="3">
    <source>
        <dbReference type="Proteomes" id="UP001642483"/>
    </source>
</evidence>
<comment type="caution">
    <text evidence="2">The sequence shown here is derived from an EMBL/GenBank/DDBJ whole genome shotgun (WGS) entry which is preliminary data.</text>
</comment>
<feature type="compositionally biased region" description="Low complexity" evidence="1">
    <location>
        <begin position="62"/>
        <end position="72"/>
    </location>
</feature>
<name>A0ABP0FCF9_CLALP</name>